<dbReference type="HOGENOM" id="CLU_3302894_0_0_2"/>
<dbReference type="PATRIC" id="fig|1028567.7.peg.1813"/>
<organism evidence="2">
    <name type="scientific">Sulfolobus acidocaldarius Ron12/I</name>
    <dbReference type="NCBI Taxonomy" id="1028567"/>
    <lineage>
        <taxon>Archaea</taxon>
        <taxon>Thermoproteota</taxon>
        <taxon>Thermoprotei</taxon>
        <taxon>Sulfolobales</taxon>
        <taxon>Sulfolobaceae</taxon>
        <taxon>Sulfolobus</taxon>
    </lineage>
</organism>
<gene>
    <name evidence="1" type="ORF">SacRon12I_09175</name>
</gene>
<protein>
    <submittedName>
        <fullName evidence="1">Uncharacterized protein</fullName>
    </submittedName>
</protein>
<dbReference type="EMBL" id="CP002818">
    <property type="protein sequence ID" value="AGE74062.1"/>
    <property type="molecule type" value="Genomic_DNA"/>
</dbReference>
<proteinExistence type="predicted"/>
<reference evidence="1 2" key="1">
    <citation type="journal article" date="2012" name="ISME J.">
        <title>Genomic evidence of rapid, global-scale gene flow in a Sulfolobus species.</title>
        <authorList>
            <person name="Mao D."/>
            <person name="Grogan D."/>
        </authorList>
    </citation>
    <scope>NUCLEOTIDE SEQUENCE [LARGE SCALE GENOMIC DNA]</scope>
    <source>
        <strain evidence="1 2">Ron12/I</strain>
    </source>
</reference>
<dbReference type="AlphaFoldDB" id="M1J079"/>
<name>M1J079_9CREN</name>
<dbReference type="Proteomes" id="UP000011280">
    <property type="component" value="Chromosome"/>
</dbReference>
<evidence type="ECO:0000313" key="2">
    <source>
        <dbReference type="Proteomes" id="UP000011280"/>
    </source>
</evidence>
<sequence>MNILGRSTQYDVGSGLSYEVDKVGVLTEEGKEIGLGKVV</sequence>
<dbReference type="KEGG" id="sacr:SacRon12I_09175"/>
<accession>M1J079</accession>
<evidence type="ECO:0000313" key="1">
    <source>
        <dbReference type="EMBL" id="AGE74062.1"/>
    </source>
</evidence>